<dbReference type="Proteomes" id="UP000270094">
    <property type="component" value="Unassembled WGS sequence"/>
</dbReference>
<evidence type="ECO:0000313" key="1">
    <source>
        <dbReference type="EMBL" id="VDM74647.1"/>
    </source>
</evidence>
<evidence type="ECO:0000313" key="2">
    <source>
        <dbReference type="Proteomes" id="UP000270094"/>
    </source>
</evidence>
<keyword evidence="2" id="KW-1185">Reference proteome</keyword>
<sequence>MSRAVDNMFFWKDNIKKCKPQETEEEPFSTNLVVVIVVNSWIVVVSETTDSAKRVEARLSISGPRYVDGTVVIGTEWTGLMDSPPMYAIRTEHAQLIYE</sequence>
<organism evidence="1 2">
    <name type="scientific">Strongylus vulgaris</name>
    <name type="common">Blood worm</name>
    <dbReference type="NCBI Taxonomy" id="40348"/>
    <lineage>
        <taxon>Eukaryota</taxon>
        <taxon>Metazoa</taxon>
        <taxon>Ecdysozoa</taxon>
        <taxon>Nematoda</taxon>
        <taxon>Chromadorea</taxon>
        <taxon>Rhabditida</taxon>
        <taxon>Rhabditina</taxon>
        <taxon>Rhabditomorpha</taxon>
        <taxon>Strongyloidea</taxon>
        <taxon>Strongylidae</taxon>
        <taxon>Strongylus</taxon>
    </lineage>
</organism>
<dbReference type="AlphaFoldDB" id="A0A3P7JEZ5"/>
<name>A0A3P7JEZ5_STRVU</name>
<proteinExistence type="predicted"/>
<accession>A0A3P7JEZ5</accession>
<dbReference type="EMBL" id="UYYB01094564">
    <property type="protein sequence ID" value="VDM74647.1"/>
    <property type="molecule type" value="Genomic_DNA"/>
</dbReference>
<gene>
    <name evidence="1" type="ORF">SVUK_LOCUS9645</name>
</gene>
<reference evidence="1 2" key="1">
    <citation type="submission" date="2018-11" db="EMBL/GenBank/DDBJ databases">
        <authorList>
            <consortium name="Pathogen Informatics"/>
        </authorList>
    </citation>
    <scope>NUCLEOTIDE SEQUENCE [LARGE SCALE GENOMIC DNA]</scope>
</reference>
<protein>
    <submittedName>
        <fullName evidence="1">Uncharacterized protein</fullName>
    </submittedName>
</protein>